<comment type="catalytic activity">
    <reaction evidence="1">
        <text>S-ubiquitinyl-[E2 ubiquitin-conjugating enzyme]-L-cysteine + [acceptor protein]-L-lysine = [E2 ubiquitin-conjugating enzyme]-L-cysteine + N(6)-ubiquitinyl-[acceptor protein]-L-lysine.</text>
        <dbReference type="EC" id="2.3.2.26"/>
    </reaction>
</comment>
<accession>A0A367KNV8</accession>
<keyword evidence="8" id="KW-1185">Reference proteome</keyword>
<dbReference type="EC" id="2.3.2.26" evidence="2"/>
<dbReference type="STRING" id="4846.A0A367KNV8"/>
<dbReference type="InterPro" id="IPR035983">
    <property type="entry name" value="Hect_E3_ubiquitin_ligase"/>
</dbReference>
<dbReference type="PANTHER" id="PTHR45700">
    <property type="entry name" value="UBIQUITIN-PROTEIN LIGASE E3C"/>
    <property type="match status" value="1"/>
</dbReference>
<keyword evidence="3" id="KW-0808">Transferase</keyword>
<evidence type="ECO:0000256" key="5">
    <source>
        <dbReference type="PROSITE-ProRule" id="PRU00104"/>
    </source>
</evidence>
<dbReference type="GO" id="GO:0006511">
    <property type="term" value="P:ubiquitin-dependent protein catabolic process"/>
    <property type="evidence" value="ECO:0007669"/>
    <property type="project" value="TreeGrafter"/>
</dbReference>
<dbReference type="PROSITE" id="PS50237">
    <property type="entry name" value="HECT"/>
    <property type="match status" value="1"/>
</dbReference>
<evidence type="ECO:0000256" key="4">
    <source>
        <dbReference type="ARBA" id="ARBA00022786"/>
    </source>
</evidence>
<dbReference type="AlphaFoldDB" id="A0A367KNV8"/>
<dbReference type="FunFam" id="3.30.2160.10:FF:000002">
    <property type="entry name" value="Putative Ubiquitin-protein ligase E3C"/>
    <property type="match status" value="1"/>
</dbReference>
<dbReference type="CDD" id="cd00078">
    <property type="entry name" value="HECTc"/>
    <property type="match status" value="1"/>
</dbReference>
<evidence type="ECO:0000259" key="6">
    <source>
        <dbReference type="PROSITE" id="PS50237"/>
    </source>
</evidence>
<evidence type="ECO:0000313" key="8">
    <source>
        <dbReference type="Proteomes" id="UP000253551"/>
    </source>
</evidence>
<dbReference type="GO" id="GO:0000209">
    <property type="term" value="P:protein polyubiquitination"/>
    <property type="evidence" value="ECO:0007669"/>
    <property type="project" value="InterPro"/>
</dbReference>
<feature type="domain" description="HECT" evidence="6">
    <location>
        <begin position="9"/>
        <end position="258"/>
    </location>
</feature>
<dbReference type="SUPFAM" id="SSF56204">
    <property type="entry name" value="Hect, E3 ligase catalytic domain"/>
    <property type="match status" value="1"/>
</dbReference>
<dbReference type="Gene3D" id="3.30.2410.10">
    <property type="entry name" value="Hect, E3 ligase catalytic domain"/>
    <property type="match status" value="1"/>
</dbReference>
<proteinExistence type="predicted"/>
<organism evidence="7 8">
    <name type="scientific">Rhizopus stolonifer</name>
    <name type="common">Rhizopus nigricans</name>
    <dbReference type="NCBI Taxonomy" id="4846"/>
    <lineage>
        <taxon>Eukaryota</taxon>
        <taxon>Fungi</taxon>
        <taxon>Fungi incertae sedis</taxon>
        <taxon>Mucoromycota</taxon>
        <taxon>Mucoromycotina</taxon>
        <taxon>Mucoromycetes</taxon>
        <taxon>Mucorales</taxon>
        <taxon>Mucorineae</taxon>
        <taxon>Rhizopodaceae</taxon>
        <taxon>Rhizopus</taxon>
    </lineage>
</organism>
<gene>
    <name evidence="7" type="ORF">CU098_012874</name>
</gene>
<dbReference type="SMART" id="SM00119">
    <property type="entry name" value="HECTc"/>
    <property type="match status" value="1"/>
</dbReference>
<dbReference type="PANTHER" id="PTHR45700:SF2">
    <property type="entry name" value="UBIQUITIN-PROTEIN LIGASE E3C"/>
    <property type="match status" value="1"/>
</dbReference>
<dbReference type="GO" id="GO:0061630">
    <property type="term" value="F:ubiquitin protein ligase activity"/>
    <property type="evidence" value="ECO:0007669"/>
    <property type="project" value="UniProtKB-EC"/>
</dbReference>
<dbReference type="InterPro" id="IPR044611">
    <property type="entry name" value="E3A/B/C-like"/>
</dbReference>
<evidence type="ECO:0000313" key="7">
    <source>
        <dbReference type="EMBL" id="RCI03916.1"/>
    </source>
</evidence>
<dbReference type="Gene3D" id="3.30.2160.10">
    <property type="entry name" value="Hect, E3 ligase catalytic domain"/>
    <property type="match status" value="1"/>
</dbReference>
<dbReference type="Pfam" id="PF00632">
    <property type="entry name" value="HECT"/>
    <property type="match status" value="1"/>
</dbReference>
<evidence type="ECO:0000256" key="2">
    <source>
        <dbReference type="ARBA" id="ARBA00012485"/>
    </source>
</evidence>
<evidence type="ECO:0000256" key="3">
    <source>
        <dbReference type="ARBA" id="ARBA00022679"/>
    </source>
</evidence>
<evidence type="ECO:0000256" key="1">
    <source>
        <dbReference type="ARBA" id="ARBA00000885"/>
    </source>
</evidence>
<keyword evidence="4 5" id="KW-0833">Ubl conjugation pathway</keyword>
<feature type="active site" description="Glycyl thioester intermediate" evidence="5">
    <location>
        <position position="241"/>
    </location>
</feature>
<name>A0A367KNV8_RHIST</name>
<comment type="caution">
    <text evidence="7">The sequence shown here is derived from an EMBL/GenBank/DDBJ whole genome shotgun (WGS) entry which is preliminary data.</text>
</comment>
<protein>
    <recommendedName>
        <fullName evidence="2">HECT-type E3 ubiquitin transferase</fullName>
        <ecNumber evidence="2">2.3.2.26</ecNumber>
    </recommendedName>
</protein>
<dbReference type="Proteomes" id="UP000253551">
    <property type="component" value="Unassembled WGS sequence"/>
</dbReference>
<reference evidence="7 8" key="1">
    <citation type="journal article" date="2018" name="G3 (Bethesda)">
        <title>Phylogenetic and Phylogenomic Definition of Rhizopus Species.</title>
        <authorList>
            <person name="Gryganskyi A.P."/>
            <person name="Golan J."/>
            <person name="Dolatabadi S."/>
            <person name="Mondo S."/>
            <person name="Robb S."/>
            <person name="Idnurm A."/>
            <person name="Muszewska A."/>
            <person name="Steczkiewicz K."/>
            <person name="Masonjones S."/>
            <person name="Liao H.L."/>
            <person name="Gajdeczka M.T."/>
            <person name="Anike F."/>
            <person name="Vuek A."/>
            <person name="Anishchenko I.M."/>
            <person name="Voigt K."/>
            <person name="de Hoog G.S."/>
            <person name="Smith M.E."/>
            <person name="Heitman J."/>
            <person name="Vilgalys R."/>
            <person name="Stajich J.E."/>
        </authorList>
    </citation>
    <scope>NUCLEOTIDE SEQUENCE [LARGE SCALE GENOMIC DNA]</scope>
    <source>
        <strain evidence="7 8">LSU 92-RS-03</strain>
    </source>
</reference>
<sequence length="258" mass="29403">MSFSFVALQLEYFRFLGLIIGKAVYEGILLDIPFANFFLKKCLGKVNYLDDLSSLDPELYKGLLTLKNYEGNVEDLSLDFTITENEVGKTVELVPGGSQMAVTRENRIRYIYLVANYRLNLQIARQCRAFFKGLSMIIDTRWLCMFNEHELQVLLGGASIPIDLDDLRANTVLAGYMEHDATIQNFWRALESFDNDLRMKFVKFVTSCSRPPLLGFKELVPKFCIRNAGVDNERLPTSSTCVNLLKLPDFSSFETLKG</sequence>
<dbReference type="InterPro" id="IPR000569">
    <property type="entry name" value="HECT_dom"/>
</dbReference>
<dbReference type="OrthoDB" id="8068875at2759"/>
<dbReference type="EMBL" id="PJQM01000850">
    <property type="protein sequence ID" value="RCI03916.1"/>
    <property type="molecule type" value="Genomic_DNA"/>
</dbReference>